<proteinExistence type="predicted"/>
<organism evidence="1">
    <name type="scientific">Siphoviridae sp. ctwzt2</name>
    <dbReference type="NCBI Taxonomy" id="2825736"/>
    <lineage>
        <taxon>Viruses</taxon>
        <taxon>Duplodnaviria</taxon>
        <taxon>Heunggongvirae</taxon>
        <taxon>Uroviricota</taxon>
        <taxon>Caudoviricetes</taxon>
    </lineage>
</organism>
<reference evidence="1" key="1">
    <citation type="journal article" date="2021" name="Proc. Natl. Acad. Sci. U.S.A.">
        <title>A Catalog of Tens of Thousands of Viruses from Human Metagenomes Reveals Hidden Associations with Chronic Diseases.</title>
        <authorList>
            <person name="Tisza M.J."/>
            <person name="Buck C.B."/>
        </authorList>
    </citation>
    <scope>NUCLEOTIDE SEQUENCE</scope>
    <source>
        <strain evidence="1">Ctwzt2</strain>
    </source>
</reference>
<dbReference type="EMBL" id="BK015362">
    <property type="protein sequence ID" value="DAE03274.1"/>
    <property type="molecule type" value="Genomic_DNA"/>
</dbReference>
<name>A0A8S5P8F9_9CAUD</name>
<evidence type="ECO:0000313" key="1">
    <source>
        <dbReference type="EMBL" id="DAE03274.1"/>
    </source>
</evidence>
<sequence>MGLSSKLILASKKAGTLINWQGNASLALTYAGIDAYVYSYTRAYQDEGEGSLSPLLQTVKNDTQIYNLTLAVDPNSIMLFEAALYFYNLPEPAPPASKRFTGLSRLIVHSTTGGSPFVIDNMDSLFDPNSNSYNIFSDDLANWGYTNLTAAATLDFTFELEWYE</sequence>
<protein>
    <submittedName>
        <fullName evidence="1">Uncharacterized protein</fullName>
    </submittedName>
</protein>
<accession>A0A8S5P8F9</accession>